<keyword evidence="3" id="KW-1185">Reference proteome</keyword>
<name>A0A7X1AXI0_9BACT</name>
<comment type="caution">
    <text evidence="2">The sequence shown here is derived from an EMBL/GenBank/DDBJ whole genome shotgun (WGS) entry which is preliminary data.</text>
</comment>
<protein>
    <submittedName>
        <fullName evidence="2">Uncharacterized protein</fullName>
    </submittedName>
</protein>
<organism evidence="2 3">
    <name type="scientific">Puniceicoccus vermicola</name>
    <dbReference type="NCBI Taxonomy" id="388746"/>
    <lineage>
        <taxon>Bacteria</taxon>
        <taxon>Pseudomonadati</taxon>
        <taxon>Verrucomicrobiota</taxon>
        <taxon>Opitutia</taxon>
        <taxon>Puniceicoccales</taxon>
        <taxon>Puniceicoccaceae</taxon>
        <taxon>Puniceicoccus</taxon>
    </lineage>
</organism>
<dbReference type="AlphaFoldDB" id="A0A7X1AXI0"/>
<dbReference type="RefSeq" id="WP_185692282.1">
    <property type="nucleotide sequence ID" value="NZ_JACHVA010000053.1"/>
</dbReference>
<gene>
    <name evidence="2" type="ORF">H5P30_07240</name>
</gene>
<sequence>MRKLPLLALLFTVLFSPSARATNVELVGFHIGSEYFILTEEINSDDFRARQIIFVLKCTFNEGQISGINEDSIRLRVIPEGSTSGISYSANDLSVLVTEVLDDRTALLQISCPYDVNVLGTKAEIQGEVLVILEEEEKQSRPIQLKLEPGFEIMLDTFPVLLSGVEIPKNSPYPLAITFRMSKGNNNERKYSVQFFDEKMRPIASDRSDYVIDDIHEATYNLQKRPSTVNAVFKYVGVSKSSTVKFNLDCDLNLVNMTQDSE</sequence>
<dbReference type="EMBL" id="JACHVA010000053">
    <property type="protein sequence ID" value="MBC2601569.1"/>
    <property type="molecule type" value="Genomic_DNA"/>
</dbReference>
<dbReference type="Proteomes" id="UP000525652">
    <property type="component" value="Unassembled WGS sequence"/>
</dbReference>
<accession>A0A7X1AXI0</accession>
<proteinExistence type="predicted"/>
<feature type="signal peptide" evidence="1">
    <location>
        <begin position="1"/>
        <end position="21"/>
    </location>
</feature>
<reference evidence="2 3" key="1">
    <citation type="submission" date="2020-07" db="EMBL/GenBank/DDBJ databases">
        <authorList>
            <person name="Feng X."/>
        </authorList>
    </citation>
    <scope>NUCLEOTIDE SEQUENCE [LARGE SCALE GENOMIC DNA]</scope>
    <source>
        <strain evidence="2 3">JCM14086</strain>
    </source>
</reference>
<evidence type="ECO:0000313" key="3">
    <source>
        <dbReference type="Proteomes" id="UP000525652"/>
    </source>
</evidence>
<feature type="chain" id="PRO_5031278940" evidence="1">
    <location>
        <begin position="22"/>
        <end position="262"/>
    </location>
</feature>
<evidence type="ECO:0000256" key="1">
    <source>
        <dbReference type="SAM" id="SignalP"/>
    </source>
</evidence>
<keyword evidence="1" id="KW-0732">Signal</keyword>
<evidence type="ECO:0000313" key="2">
    <source>
        <dbReference type="EMBL" id="MBC2601569.1"/>
    </source>
</evidence>